<dbReference type="Pfam" id="PF04230">
    <property type="entry name" value="PS_pyruv_trans"/>
    <property type="match status" value="1"/>
</dbReference>
<sequence length="304" mass="32850">MIGMRMPRYEGALRRRSRQLRRLADALTVPRARREGVIVPAFWWDGHPNFGDDLTPALLPRYGIVPLYREPRAARLVGVDSLLEFMPADYAGAIWGAGLMKDARHPLPRAAALAVRGPLTAERLGLRVEPAFGDPGILVSRHITQPPPDGRIAVVPHGHHRSHERLARLIAEAGDAARTVNVHQRAAGAVRAIAAARAVITTSLHGLITADAYGIPAVWTTLEPPLGGGDFEFRDYEAAVTPGRTRYRPFADAGSLADFVDGAWSADRAVVQRLGDGLETALTDVRGLGSGDFPLGAMRALLRS</sequence>
<reference evidence="3" key="1">
    <citation type="journal article" date="2019" name="Int. J. Syst. Evol. Microbiol.">
        <title>The Global Catalogue of Microorganisms (GCM) 10K type strain sequencing project: providing services to taxonomists for standard genome sequencing and annotation.</title>
        <authorList>
            <consortium name="The Broad Institute Genomics Platform"/>
            <consortium name="The Broad Institute Genome Sequencing Center for Infectious Disease"/>
            <person name="Wu L."/>
            <person name="Ma J."/>
        </authorList>
    </citation>
    <scope>NUCLEOTIDE SEQUENCE [LARGE SCALE GENOMIC DNA]</scope>
    <source>
        <strain evidence="3">JCM 17024</strain>
    </source>
</reference>
<name>A0ABP7MWN0_9MICO</name>
<protein>
    <recommendedName>
        <fullName evidence="1">Polysaccharide pyruvyl transferase domain-containing protein</fullName>
    </recommendedName>
</protein>
<dbReference type="Proteomes" id="UP001501591">
    <property type="component" value="Unassembled WGS sequence"/>
</dbReference>
<dbReference type="EMBL" id="BAABCP010000001">
    <property type="protein sequence ID" value="GAA3930586.1"/>
    <property type="molecule type" value="Genomic_DNA"/>
</dbReference>
<accession>A0ABP7MWN0</accession>
<evidence type="ECO:0000259" key="1">
    <source>
        <dbReference type="Pfam" id="PF04230"/>
    </source>
</evidence>
<comment type="caution">
    <text evidence="2">The sequence shown here is derived from an EMBL/GenBank/DDBJ whole genome shotgun (WGS) entry which is preliminary data.</text>
</comment>
<organism evidence="2 3">
    <name type="scientific">Microbacterium soli</name>
    <dbReference type="NCBI Taxonomy" id="446075"/>
    <lineage>
        <taxon>Bacteria</taxon>
        <taxon>Bacillati</taxon>
        <taxon>Actinomycetota</taxon>
        <taxon>Actinomycetes</taxon>
        <taxon>Micrococcales</taxon>
        <taxon>Microbacteriaceae</taxon>
        <taxon>Microbacterium</taxon>
    </lineage>
</organism>
<keyword evidence="3" id="KW-1185">Reference proteome</keyword>
<gene>
    <name evidence="2" type="ORF">GCM10022383_06530</name>
</gene>
<proteinExistence type="predicted"/>
<evidence type="ECO:0000313" key="2">
    <source>
        <dbReference type="EMBL" id="GAA3930586.1"/>
    </source>
</evidence>
<dbReference type="InterPro" id="IPR007345">
    <property type="entry name" value="Polysacch_pyruvyl_Trfase"/>
</dbReference>
<evidence type="ECO:0000313" key="3">
    <source>
        <dbReference type="Proteomes" id="UP001501591"/>
    </source>
</evidence>
<feature type="domain" description="Polysaccharide pyruvyl transferase" evidence="1">
    <location>
        <begin position="100"/>
        <end position="219"/>
    </location>
</feature>